<name>A0A0R0DCG3_9GAMM</name>
<reference evidence="3 4" key="1">
    <citation type="submission" date="2015-05" db="EMBL/GenBank/DDBJ databases">
        <title>Genome sequencing and analysis of members of genus Stenotrophomonas.</title>
        <authorList>
            <person name="Patil P.P."/>
            <person name="Midha S."/>
            <person name="Patil P.B."/>
        </authorList>
    </citation>
    <scope>NUCLEOTIDE SEQUENCE [LARGE SCALE GENOMIC DNA]</scope>
    <source>
        <strain evidence="3 4">DSM 24757</strain>
    </source>
</reference>
<dbReference type="SUPFAM" id="SSF47473">
    <property type="entry name" value="EF-hand"/>
    <property type="match status" value="1"/>
</dbReference>
<dbReference type="Gene3D" id="1.10.238.10">
    <property type="entry name" value="EF-hand"/>
    <property type="match status" value="2"/>
</dbReference>
<dbReference type="Proteomes" id="UP000050956">
    <property type="component" value="Unassembled WGS sequence"/>
</dbReference>
<feature type="domain" description="EF-hand" evidence="2">
    <location>
        <begin position="38"/>
        <end position="73"/>
    </location>
</feature>
<evidence type="ECO:0000256" key="1">
    <source>
        <dbReference type="SAM" id="MobiDB-lite"/>
    </source>
</evidence>
<organism evidence="3 4">
    <name type="scientific">Stenotrophomonas ginsengisoli</name>
    <dbReference type="NCBI Taxonomy" id="336566"/>
    <lineage>
        <taxon>Bacteria</taxon>
        <taxon>Pseudomonadati</taxon>
        <taxon>Pseudomonadota</taxon>
        <taxon>Gammaproteobacteria</taxon>
        <taxon>Lysobacterales</taxon>
        <taxon>Lysobacteraceae</taxon>
        <taxon>Stenotrophomonas</taxon>
    </lineage>
</organism>
<dbReference type="GO" id="GO:0005509">
    <property type="term" value="F:calcium ion binding"/>
    <property type="evidence" value="ECO:0007669"/>
    <property type="project" value="InterPro"/>
</dbReference>
<sequence length="129" mass="13592">MRAALGRQSWSCGIAAGVVALLASIPLLAQEPADGGRPAVESTGSYLQRMDSDGDGRISLDEYQAWMGYGFAQMDRDGDGVLSPHELPGGRGRPITHAAHVAQIAQRFARQDANGDGYLSATELAAPPR</sequence>
<feature type="region of interest" description="Disordered" evidence="1">
    <location>
        <begin position="32"/>
        <end position="53"/>
    </location>
</feature>
<evidence type="ECO:0000313" key="3">
    <source>
        <dbReference type="EMBL" id="KRG79328.1"/>
    </source>
</evidence>
<dbReference type="Pfam" id="PF13202">
    <property type="entry name" value="EF-hand_5"/>
    <property type="match status" value="3"/>
</dbReference>
<keyword evidence="4" id="KW-1185">Reference proteome</keyword>
<comment type="caution">
    <text evidence="3">The sequence shown here is derived from an EMBL/GenBank/DDBJ whole genome shotgun (WGS) entry which is preliminary data.</text>
</comment>
<dbReference type="InterPro" id="IPR002048">
    <property type="entry name" value="EF_hand_dom"/>
</dbReference>
<evidence type="ECO:0000313" key="4">
    <source>
        <dbReference type="Proteomes" id="UP000050956"/>
    </source>
</evidence>
<proteinExistence type="predicted"/>
<dbReference type="InterPro" id="IPR018247">
    <property type="entry name" value="EF_Hand_1_Ca_BS"/>
</dbReference>
<gene>
    <name evidence="3" type="ORF">ABB30_01370</name>
</gene>
<feature type="domain" description="EF-hand" evidence="2">
    <location>
        <begin position="99"/>
        <end position="129"/>
    </location>
</feature>
<dbReference type="OrthoDB" id="5703633at2"/>
<dbReference type="STRING" id="336566.ABB30_01370"/>
<dbReference type="AlphaFoldDB" id="A0A0R0DCG3"/>
<dbReference type="CDD" id="cd00051">
    <property type="entry name" value="EFh"/>
    <property type="match status" value="1"/>
</dbReference>
<dbReference type="EMBL" id="LDJM01000005">
    <property type="protein sequence ID" value="KRG79328.1"/>
    <property type="molecule type" value="Genomic_DNA"/>
</dbReference>
<dbReference type="PATRIC" id="fig|336566.3.peg.2550"/>
<dbReference type="InterPro" id="IPR011992">
    <property type="entry name" value="EF-hand-dom_pair"/>
</dbReference>
<dbReference type="PROSITE" id="PS00018">
    <property type="entry name" value="EF_HAND_1"/>
    <property type="match status" value="2"/>
</dbReference>
<dbReference type="RefSeq" id="WP_057636454.1">
    <property type="nucleotide sequence ID" value="NZ_LDJM01000005.1"/>
</dbReference>
<protein>
    <recommendedName>
        <fullName evidence="2">EF-hand domain-containing protein</fullName>
    </recommendedName>
</protein>
<dbReference type="PROSITE" id="PS50222">
    <property type="entry name" value="EF_HAND_2"/>
    <property type="match status" value="2"/>
</dbReference>
<evidence type="ECO:0000259" key="2">
    <source>
        <dbReference type="PROSITE" id="PS50222"/>
    </source>
</evidence>
<accession>A0A0R0DCG3</accession>